<sequence>MVSSEFGGALLAVNAIGTSGASIPAAMSLPDGYQRCSTIIEQFHHALDDASAEPGQVSKEVLLKVLHQLDCSWTLQRLDVVLNHCGACAGLKIDYGKFVQWLFHATSFSEYPVKKGSEKQRARFLREQWEPFQQEVQALLERTKARSAKGFSLHEIMPSNAILRSLMETCAALTTAWHGRANFSYVYEMFMDMAECDGHSAYLFQDIPQQRSDDGFVRVLDAGARKRLYTGSKSKAANQSTVLVGRLPQTTGESHIDNLQLPLLMRRHESLFLKVGHRIQQFLVRALRWKQKRILQKTGDPAAVKQTALKLQQDGEDSLALRLLAEHGSLLESYGQVPADVRGQADQFIADCLAPAQAELDEELDAFLQHCRKHPGRAYKSRVEHKLLLFKAFRSPDVRVLWRSEVESFTQHRYLAATWVRRVPLYLHDDTQLLVLRPAGAEECSRFRKNVFAYAESHGLGQSGGGWTDIYNPGSLMYELGSLLCVDEGAKLPNHFVVDIEKIVRDCMLLCPDDDALPGEVLHDAGQNPIVASSIGNTQHTQISKASVEEFPLMMQQQSPRWCGRLAAFLDIVQVGTSEDAFFVSAHTQQPDSKPLLEFFIQLRLDYMKAFGRSVDFNCTCHASTRGGFYVTLAPVACMRKIKVAAGQGCLGSDMDYLNPDSGDTVTKLGLPVATVDCSQGKGNVLCVTRELWERCLEGRALLSRLYDFNRKPGALAIAQHMLEKMLE</sequence>
<gene>
    <name evidence="1" type="ORF">EVOR1521_LOCUS29792</name>
</gene>
<evidence type="ECO:0000313" key="1">
    <source>
        <dbReference type="EMBL" id="CAJ1408355.1"/>
    </source>
</evidence>
<comment type="caution">
    <text evidence="1">The sequence shown here is derived from an EMBL/GenBank/DDBJ whole genome shotgun (WGS) entry which is preliminary data.</text>
</comment>
<name>A0AA36JLD6_9DINO</name>
<reference evidence="1" key="1">
    <citation type="submission" date="2023-08" db="EMBL/GenBank/DDBJ databases">
        <authorList>
            <person name="Chen Y."/>
            <person name="Shah S."/>
            <person name="Dougan E. K."/>
            <person name="Thang M."/>
            <person name="Chan C."/>
        </authorList>
    </citation>
    <scope>NUCLEOTIDE SEQUENCE</scope>
</reference>
<keyword evidence="2" id="KW-1185">Reference proteome</keyword>
<dbReference type="AlphaFoldDB" id="A0AA36JLD6"/>
<proteinExistence type="predicted"/>
<evidence type="ECO:0000313" key="2">
    <source>
        <dbReference type="Proteomes" id="UP001178507"/>
    </source>
</evidence>
<organism evidence="1 2">
    <name type="scientific">Effrenium voratum</name>
    <dbReference type="NCBI Taxonomy" id="2562239"/>
    <lineage>
        <taxon>Eukaryota</taxon>
        <taxon>Sar</taxon>
        <taxon>Alveolata</taxon>
        <taxon>Dinophyceae</taxon>
        <taxon>Suessiales</taxon>
        <taxon>Symbiodiniaceae</taxon>
        <taxon>Effrenium</taxon>
    </lineage>
</organism>
<accession>A0AA36JLD6</accession>
<protein>
    <submittedName>
        <fullName evidence="1">Uncharacterized protein</fullName>
    </submittedName>
</protein>
<dbReference type="EMBL" id="CAUJNA010003716">
    <property type="protein sequence ID" value="CAJ1408355.1"/>
    <property type="molecule type" value="Genomic_DNA"/>
</dbReference>
<dbReference type="Proteomes" id="UP001178507">
    <property type="component" value="Unassembled WGS sequence"/>
</dbReference>